<dbReference type="PROSITE" id="PS51138">
    <property type="entry name" value="ENT"/>
    <property type="match status" value="1"/>
</dbReference>
<feature type="region of interest" description="Disordered" evidence="3">
    <location>
        <begin position="812"/>
        <end position="831"/>
    </location>
</feature>
<dbReference type="CTD" id="20317094"/>
<feature type="compositionally biased region" description="Low complexity" evidence="3">
    <location>
        <begin position="683"/>
        <end position="697"/>
    </location>
</feature>
<organism evidence="5 6">
    <name type="scientific">Opisthorchis viverrini</name>
    <name type="common">Southeast Asian liver fluke</name>
    <dbReference type="NCBI Taxonomy" id="6198"/>
    <lineage>
        <taxon>Eukaryota</taxon>
        <taxon>Metazoa</taxon>
        <taxon>Spiralia</taxon>
        <taxon>Lophotrochozoa</taxon>
        <taxon>Platyhelminthes</taxon>
        <taxon>Trematoda</taxon>
        <taxon>Digenea</taxon>
        <taxon>Opisthorchiida</taxon>
        <taxon>Opisthorchiata</taxon>
        <taxon>Opisthorchiidae</taxon>
        <taxon>Opisthorchis</taxon>
    </lineage>
</organism>
<evidence type="ECO:0000313" key="5">
    <source>
        <dbReference type="EMBL" id="KER30762.1"/>
    </source>
</evidence>
<feature type="region of interest" description="Disordered" evidence="3">
    <location>
        <begin position="464"/>
        <end position="523"/>
    </location>
</feature>
<keyword evidence="2" id="KW-0539">Nucleus</keyword>
<evidence type="ECO:0000259" key="4">
    <source>
        <dbReference type="PROSITE" id="PS51138"/>
    </source>
</evidence>
<dbReference type="KEGG" id="ovi:T265_02906"/>
<feature type="region of interest" description="Disordered" evidence="3">
    <location>
        <begin position="640"/>
        <end position="659"/>
    </location>
</feature>
<dbReference type="EMBL" id="KL596656">
    <property type="protein sequence ID" value="KER30762.1"/>
    <property type="molecule type" value="Genomic_DNA"/>
</dbReference>
<dbReference type="InterPro" id="IPR005491">
    <property type="entry name" value="ENT_dom"/>
</dbReference>
<feature type="compositionally biased region" description="Polar residues" evidence="3">
    <location>
        <begin position="489"/>
        <end position="523"/>
    </location>
</feature>
<feature type="domain" description="ENT" evidence="4">
    <location>
        <begin position="26"/>
        <end position="110"/>
    </location>
</feature>
<evidence type="ECO:0000256" key="2">
    <source>
        <dbReference type="ARBA" id="ARBA00023242"/>
    </source>
</evidence>
<comment type="subcellular location">
    <subcellularLocation>
        <location evidence="1">Nucleus</location>
    </subcellularLocation>
</comment>
<dbReference type="Proteomes" id="UP000054324">
    <property type="component" value="Unassembled WGS sequence"/>
</dbReference>
<dbReference type="Pfam" id="PF03735">
    <property type="entry name" value="ENT"/>
    <property type="match status" value="1"/>
</dbReference>
<dbReference type="STRING" id="6198.A0A074ZXT0"/>
<accession>A0A074ZXT0</accession>
<evidence type="ECO:0000256" key="3">
    <source>
        <dbReference type="SAM" id="MobiDB-lite"/>
    </source>
</evidence>
<dbReference type="SUPFAM" id="SSF158639">
    <property type="entry name" value="ENT-like"/>
    <property type="match status" value="1"/>
</dbReference>
<dbReference type="OrthoDB" id="10035579at2759"/>
<dbReference type="Gene3D" id="1.10.1240.40">
    <property type="entry name" value="ENT domain"/>
    <property type="match status" value="1"/>
</dbReference>
<feature type="region of interest" description="Disordered" evidence="3">
    <location>
        <begin position="349"/>
        <end position="370"/>
    </location>
</feature>
<protein>
    <recommendedName>
        <fullName evidence="4">ENT domain-containing protein</fullName>
    </recommendedName>
</protein>
<dbReference type="RefSeq" id="XP_009165523.1">
    <property type="nucleotide sequence ID" value="XM_009167259.1"/>
</dbReference>
<dbReference type="InterPro" id="IPR036142">
    <property type="entry name" value="ENT_dom-like_sf"/>
</dbReference>
<evidence type="ECO:0000313" key="6">
    <source>
        <dbReference type="Proteomes" id="UP000054324"/>
    </source>
</evidence>
<evidence type="ECO:0000256" key="1">
    <source>
        <dbReference type="ARBA" id="ARBA00004123"/>
    </source>
</evidence>
<reference evidence="5 6" key="1">
    <citation type="submission" date="2013-11" db="EMBL/GenBank/DDBJ databases">
        <title>Opisthorchis viverrini - life in the bile duct.</title>
        <authorList>
            <person name="Young N.D."/>
            <person name="Nagarajan N."/>
            <person name="Lin S.J."/>
            <person name="Korhonen P.K."/>
            <person name="Jex A.R."/>
            <person name="Hall R.S."/>
            <person name="Safavi-Hemami H."/>
            <person name="Kaewkong W."/>
            <person name="Bertrand D."/>
            <person name="Gao S."/>
            <person name="Seet Q."/>
            <person name="Wongkham S."/>
            <person name="Teh B.T."/>
            <person name="Wongkham C."/>
            <person name="Intapan P.M."/>
            <person name="Maleewong W."/>
            <person name="Yang X."/>
            <person name="Hu M."/>
            <person name="Wang Z."/>
            <person name="Hofmann A."/>
            <person name="Sternberg P.W."/>
            <person name="Tan P."/>
            <person name="Wang J."/>
            <person name="Gasser R.B."/>
        </authorList>
    </citation>
    <scope>NUCLEOTIDE SEQUENCE [LARGE SCALE GENOMIC DNA]</scope>
</reference>
<gene>
    <name evidence="5" type="ORF">T265_02906</name>
</gene>
<dbReference type="GO" id="GO:0005654">
    <property type="term" value="C:nucleoplasm"/>
    <property type="evidence" value="ECO:0007669"/>
    <property type="project" value="TreeGrafter"/>
</dbReference>
<dbReference type="PANTHER" id="PTHR16500">
    <property type="entry name" value="BRCA2-INTERACTING TRANSCRIPTIONAL REPRESSOR EMSY"/>
    <property type="match status" value="1"/>
</dbReference>
<proteinExistence type="predicted"/>
<feature type="compositionally biased region" description="Polar residues" evidence="3">
    <location>
        <begin position="464"/>
        <end position="475"/>
    </location>
</feature>
<dbReference type="GeneID" id="20317094"/>
<keyword evidence="6" id="KW-1185">Reference proteome</keyword>
<dbReference type="SMART" id="SM01191">
    <property type="entry name" value="ENT"/>
    <property type="match status" value="1"/>
</dbReference>
<name>A0A074ZXT0_OPIVI</name>
<feature type="region of interest" description="Disordered" evidence="3">
    <location>
        <begin position="680"/>
        <end position="699"/>
    </location>
</feature>
<dbReference type="PANTHER" id="PTHR16500:SF3">
    <property type="entry name" value="BRCA2-INTERACTING TRANSCRIPTIONAL REPRESSOR EMSY"/>
    <property type="match status" value="1"/>
</dbReference>
<dbReference type="GO" id="GO:0006355">
    <property type="term" value="P:regulation of DNA-templated transcription"/>
    <property type="evidence" value="ECO:0007669"/>
    <property type="project" value="InterPro"/>
</dbReference>
<sequence length="1691" mass="184949">MSRVEQAAKDYGPIWPMLLDYSRRECYQILRRLELEAYGRIVAVFRAQGALTNEKRKVLHKLQGFFGISTERHKAEVRRVVNDEELATISETLCGKEASDDWISEGKRIVPILHRPSPETAYLDVANKASQEHSTLNSGLPHPSDTALSESQLGRIRRNYRLFDLSQTKAPSSKTVTYDKATETTRSLQGSPAHVQMDVDETISGLVPRVEYEVTCETDSIGPVYLQAGILNGHIQSAMPAHGQSVSLRTQRESSRGDNANHQLTGAVLHRSPQEVTSYCTVDKDINSYKPVDLVSTSPAKPGAPPLTVINAHSPRKRCFSATVPYETTTTWSAVNVVYTPSTAATPTNRRTSYSHLTGTVTSPPDNQRIPSSTGGTGTLRVAQPTMGSGQLIQTPSLGKTVPQASAIVTPPGTPQVTRPQTSLVMQEATAAYQRIPCSSVGTLFVSTRPTPSTLARKYPSALYPQTNSFKSPNVGSRLHATPPRPSTAVRSTSDPPESVTRQLSVAPSPTISSVQSLHGVSTPNRIQGVNTVFIPSPDSSRVVSTSPFPKHSTSLVTVPTNQLLTGPPKSDQLSDVPTSQMTKRLVYPPNTSMFVPSTSSTSVSGSSHNITSNNVVVFQRTANRNIALPAAAALKVGTSVSSTQPPGSNIVSSGGVPSSTGSRQLRILGVSTVSPSHPLSFTAPATTESSSTPETPVDSERKVGFLNDFLPASLSIFSLVHYTCLILLIFQAELSVTSQSEDFIPSLLARASRLGAMLDVDLDADEVPPEPQSDADVPQCAATTGDFPQTDGMDSESCWTQLNRDAYYAESNSPSSVNASCNTPETSNSVELLPEDPTSRWQTLKDLLTYLKQVASSFVHCAASDEPEPHTLKKSFAPDCHLLDALRTVRQLGASLCTLGEERGETTEALTLTLTTVTNFLDALLLVLFKGKQVSVHWLSVDASIQSSAALALSISLQCLSNTLAAFQTLDIEYPSTTLMSLTAVVLSGSRTRLLLTQTILHSFQSVTEEQRHRIISYSSYLLYSLLRAFHQVGLSDSVKNLVCTKLIHEPLVFSSLCHLSSHVLVIQEGFLRNTRLHVQLLLHQVADTLDNYPCREPDQRSSSVSLDDVLQSTGIVLWLRQRAAQAEFQQSQTNSGRVVSLPHTLPACLLFWHAFLQESDQTAATMGVILDYLSQKLKLSYDSWFQALTTAVITADDPQDHEFPYAQLRGLVHVLAEAIFSKTRYADPLSGSSTPISCFSQESDAFQSLMAGQGVQLWDCLCDLLVMLIVTSKHLEVHFAASSSWIEQHPVRTVGGSKCTVYPSRIAEVLSRQRAMNVVPRCFGLRSLKFTKMLLATAYLGRTASNRLSSDMAQSTAYDQSKESAVGNELLQRYFHNSVLQCKLRELVEIAAAEAQLGRWPSASHPSSTEVEPLQQHLTEPLQRHLNLTLPGVLKILRFVCSISRETLEHYTENTRSTSHGQFLLELLNPHRLLVNLYDPLSHVGIRQPSRLLYACPGLLLGCSIPVQTSCDTLETSHTSESRKRTVVTDALDELSSLLPRNDCISLLNRFPGVLLRPREELNELHTYLVEKMGLLSTEIVRASRTRTQSHALRHATGLRLVNCPAWCLPIERVRTRHSLALLTGCWPLSKAGTSYEVFLSSMDVNIFESILSKTAFGPEPSGKGWRIHELADYAPPDEEPTQTTDAQT</sequence>
<dbReference type="InterPro" id="IPR033482">
    <property type="entry name" value="EMSY"/>
</dbReference>
<feature type="compositionally biased region" description="Polar residues" evidence="3">
    <location>
        <begin position="640"/>
        <end position="651"/>
    </location>
</feature>